<protein>
    <submittedName>
        <fullName evidence="2">Amidase enhancer</fullName>
    </submittedName>
</protein>
<evidence type="ECO:0000313" key="3">
    <source>
        <dbReference type="Proteomes" id="UP000419017"/>
    </source>
</evidence>
<evidence type="ECO:0000259" key="1">
    <source>
        <dbReference type="Pfam" id="PF08486"/>
    </source>
</evidence>
<dbReference type="Proteomes" id="UP000419017">
    <property type="component" value="Unassembled WGS sequence"/>
</dbReference>
<dbReference type="GO" id="GO:0030435">
    <property type="term" value="P:sporulation resulting in formation of a cellular spore"/>
    <property type="evidence" value="ECO:0007669"/>
    <property type="project" value="InterPro"/>
</dbReference>
<name>A0A6I8M8L1_9FUSO</name>
<feature type="domain" description="Sporulation stage II protein D amidase enhancer LytB N-terminal" evidence="1">
    <location>
        <begin position="38"/>
        <end position="125"/>
    </location>
</feature>
<dbReference type="InterPro" id="IPR051922">
    <property type="entry name" value="Bact_Sporulation_Assoc"/>
</dbReference>
<dbReference type="EMBL" id="CABWIB010000001">
    <property type="protein sequence ID" value="VWL85823.1"/>
    <property type="molecule type" value="Genomic_DNA"/>
</dbReference>
<dbReference type="AlphaFoldDB" id="A0A6I8M8L1"/>
<dbReference type="Pfam" id="PF08486">
    <property type="entry name" value="SpoIID"/>
    <property type="match status" value="1"/>
</dbReference>
<organism evidence="2 3">
    <name type="scientific">Oceanivirga miroungae</name>
    <dbReference type="NCBI Taxonomy" id="1130046"/>
    <lineage>
        <taxon>Bacteria</taxon>
        <taxon>Fusobacteriati</taxon>
        <taxon>Fusobacteriota</taxon>
        <taxon>Fusobacteriia</taxon>
        <taxon>Fusobacteriales</taxon>
        <taxon>Leptotrichiaceae</taxon>
        <taxon>Oceanivirga</taxon>
    </lineage>
</organism>
<dbReference type="GO" id="GO:0030288">
    <property type="term" value="C:outer membrane-bounded periplasmic space"/>
    <property type="evidence" value="ECO:0007669"/>
    <property type="project" value="TreeGrafter"/>
</dbReference>
<dbReference type="PANTHER" id="PTHR30032">
    <property type="entry name" value="N-ACETYLMURAMOYL-L-ALANINE AMIDASE-RELATED"/>
    <property type="match status" value="1"/>
</dbReference>
<dbReference type="NCBIfam" id="TIGR02669">
    <property type="entry name" value="SpoIID_LytB"/>
    <property type="match status" value="1"/>
</dbReference>
<proteinExistence type="predicted"/>
<evidence type="ECO:0000313" key="2">
    <source>
        <dbReference type="EMBL" id="VWL85823.1"/>
    </source>
</evidence>
<accession>A0A6I8M8L1</accession>
<gene>
    <name evidence="2" type="ORF">OMES3154_01110</name>
</gene>
<keyword evidence="3" id="KW-1185">Reference proteome</keyword>
<reference evidence="2 3" key="1">
    <citation type="submission" date="2019-10" db="EMBL/GenBank/DDBJ databases">
        <authorList>
            <person name="Blom J."/>
        </authorList>
    </citation>
    <scope>NUCLEOTIDE SEQUENCE [LARGE SCALE GENOMIC DNA]</scope>
    <source>
        <strain evidence="2 3">ES3154-GLU</strain>
    </source>
</reference>
<dbReference type="InterPro" id="IPR013486">
    <property type="entry name" value="SpoIID/LytB"/>
</dbReference>
<sequence length="268" mass="31101">MSIKVKLSYDNPVIKKVNGVYYVNNNPYRGKVYRLENKDVINEVGLEDYLYSVVSAEMPVYFGLEALKAQSLAARTYAINTIKNNKNVGFDIFDSDLSQVYRGMRNEKKQVIKAVDLTKDEVITYQNVPILALYHSSSGDRTKSALEVFNKEVPYLQSVTDYSNSKKWEYKIKLKDLEKKFKMSYSRIPYLNKNVIRRTLTNKNVPSNNFKMKQIGNYVYIRGKGNGHNVGMSQWGAKYLANEKNYDYKKIIKYYYKGVKINKLGDLK</sequence>
<dbReference type="InterPro" id="IPR013693">
    <property type="entry name" value="SpoIID/LytB_N"/>
</dbReference>
<dbReference type="PANTHER" id="PTHR30032:SF4">
    <property type="entry name" value="AMIDASE ENHANCER"/>
    <property type="match status" value="1"/>
</dbReference>
<dbReference type="RefSeq" id="WP_156683792.1">
    <property type="nucleotide sequence ID" value="NZ_CABWIB010000001.1"/>
</dbReference>